<dbReference type="Proteomes" id="UP000694904">
    <property type="component" value="Chromosome X"/>
</dbReference>
<evidence type="ECO:0000313" key="2">
    <source>
        <dbReference type="Proteomes" id="UP000694904"/>
    </source>
</evidence>
<proteinExistence type="predicted"/>
<accession>A0ABM1PR94</accession>
<name>A0ABM1PR94_DROAR</name>
<dbReference type="GeneID" id="108618274"/>
<reference evidence="2" key="1">
    <citation type="journal article" date="1997" name="Nucleic Acids Res.">
        <title>tRNAscan-SE: a program for improved detection of transfer RNA genes in genomic sequence.</title>
        <authorList>
            <person name="Lowe T.M."/>
            <person name="Eddy S.R."/>
        </authorList>
    </citation>
    <scope>NUCLEOTIDE SEQUENCE [LARGE SCALE GENOMIC DNA]</scope>
</reference>
<organism evidence="2 3">
    <name type="scientific">Drosophila arizonae</name>
    <name type="common">Fruit fly</name>
    <dbReference type="NCBI Taxonomy" id="7263"/>
    <lineage>
        <taxon>Eukaryota</taxon>
        <taxon>Metazoa</taxon>
        <taxon>Ecdysozoa</taxon>
        <taxon>Arthropoda</taxon>
        <taxon>Hexapoda</taxon>
        <taxon>Insecta</taxon>
        <taxon>Pterygota</taxon>
        <taxon>Neoptera</taxon>
        <taxon>Endopterygota</taxon>
        <taxon>Diptera</taxon>
        <taxon>Brachycera</taxon>
        <taxon>Muscomorpha</taxon>
        <taxon>Ephydroidea</taxon>
        <taxon>Drosophilidae</taxon>
        <taxon>Drosophila</taxon>
    </lineage>
</organism>
<reference evidence="3" key="3">
    <citation type="submission" date="2025-08" db="UniProtKB">
        <authorList>
            <consortium name="RefSeq"/>
        </authorList>
    </citation>
    <scope>IDENTIFICATION</scope>
    <source>
        <tissue evidence="3">Whole organism</tissue>
    </source>
</reference>
<feature type="region of interest" description="Disordered" evidence="1">
    <location>
        <begin position="159"/>
        <end position="268"/>
    </location>
</feature>
<protein>
    <submittedName>
        <fullName evidence="3">Protein panoramix</fullName>
    </submittedName>
</protein>
<sequence length="532" mass="60525">MEAAARVKTEVESTYSNIIYKQSPTENEDNACTPLRDEGGQSPLGQEAINANGATGWESDADDQASAPPPPSMFVKRSPQNDYCPTPLRVVTTFEPEPAETQRESEENGNSDLPIDDNEDSKELIVVKKEERRELQLGFLDILSETDFQGVVDESFSHVDQLDQMDLEPPNANNEEEQALQDRIEERQRELERLERTEEEKEKKRKKHKKEKKNDSHKKRRRSRSRSGSNSPSSHKSRKERRLQEPDRPSGSRMGSKSVIKTEPDQLDYVPVRPEEKSIKVINISKLQQKAPEAPPAPLTVQEKRRRGVERAKKVLELMQLKASKAPETEFLVVNTIRKLPKLGGYMSSHTFENPSPLCNNFNVRYKFNSTSVSNINLKKWGLEPLPNATRELLRLTGINVTRLMELQQNSKMTIQQLRFSHQKENGNCSKTEDESLSTGLYKSASTQTDPRMMNLGRNVGVQAVPPSHEGVYWLNSRFNDSDLTQQQTNVLLALKELTASPPSSSLWADRIFRELRNALAIKRVEAQQLKQ</sequence>
<evidence type="ECO:0000313" key="3">
    <source>
        <dbReference type="RefSeq" id="XP_017869730.1"/>
    </source>
</evidence>
<evidence type="ECO:0000256" key="1">
    <source>
        <dbReference type="SAM" id="MobiDB-lite"/>
    </source>
</evidence>
<dbReference type="RefSeq" id="XP_017869730.1">
    <property type="nucleotide sequence ID" value="XM_018014241.1"/>
</dbReference>
<feature type="compositionally biased region" description="Basic and acidic residues" evidence="1">
    <location>
        <begin position="180"/>
        <end position="202"/>
    </location>
</feature>
<gene>
    <name evidence="3" type="primary">LOC108618274</name>
</gene>
<feature type="compositionally biased region" description="Basic residues" evidence="1">
    <location>
        <begin position="203"/>
        <end position="225"/>
    </location>
</feature>
<keyword evidence="2" id="KW-1185">Reference proteome</keyword>
<reference evidence="2" key="2">
    <citation type="journal article" date="2016" name="G3 (Bethesda)">
        <title>Genome Evolution in Three Species of Cactophilic Drosophila.</title>
        <authorList>
            <person name="Sanchez-Flores A."/>
            <person name="Penazola F."/>
            <person name="Carpinteyro-Ponce J."/>
            <person name="Nazario-Yepiz N."/>
            <person name="Abreu-Goodger C."/>
            <person name="Machado C.A."/>
            <person name="Markow T.A."/>
        </authorList>
    </citation>
    <scope>NUCLEOTIDE SEQUENCE [LARGE SCALE GENOMIC DNA]</scope>
</reference>
<feature type="region of interest" description="Disordered" evidence="1">
    <location>
        <begin position="18"/>
        <end position="122"/>
    </location>
</feature>